<proteinExistence type="predicted"/>
<dbReference type="KEGG" id="yca:F0T03_18005"/>
<accession>A0A857F2D1</accession>
<evidence type="ECO:0000313" key="2">
    <source>
        <dbReference type="Proteomes" id="UP000464402"/>
    </source>
</evidence>
<keyword evidence="2" id="KW-1185">Reference proteome</keyword>
<name>A0A857F2D1_9GAMM</name>
<sequence>MPTNIFFRNVMCIRGILELKRFTRVLSIIIVNKLTYNNVKMTYQWATLLYITVYSIHEKR</sequence>
<organism evidence="1 2">
    <name type="scientific">Yersinia canariae</name>
    <dbReference type="NCBI Taxonomy" id="2607663"/>
    <lineage>
        <taxon>Bacteria</taxon>
        <taxon>Pseudomonadati</taxon>
        <taxon>Pseudomonadota</taxon>
        <taxon>Gammaproteobacteria</taxon>
        <taxon>Enterobacterales</taxon>
        <taxon>Yersiniaceae</taxon>
        <taxon>Yersinia</taxon>
    </lineage>
</organism>
<dbReference type="Proteomes" id="UP000464402">
    <property type="component" value="Chromosome"/>
</dbReference>
<evidence type="ECO:0000313" key="1">
    <source>
        <dbReference type="EMBL" id="QHB33866.1"/>
    </source>
</evidence>
<dbReference type="AlphaFoldDB" id="A0A857F2D1"/>
<protein>
    <submittedName>
        <fullName evidence="1">Uncharacterized protein</fullName>
    </submittedName>
</protein>
<reference evidence="2" key="1">
    <citation type="submission" date="2019-09" db="EMBL/GenBank/DDBJ databases">
        <title>Yersinia canariae sp. nov., isolated from a human yersiniosis case.</title>
        <authorList>
            <person name="Nguyen S.V."/>
            <person name="Greig D."/>
            <person name="Hurley D."/>
            <person name="Cao Y."/>
            <person name="McCabe E."/>
            <person name="Mitchell M."/>
            <person name="Jenkins C."/>
            <person name="Fanning S."/>
        </authorList>
    </citation>
    <scope>NUCLEOTIDE SEQUENCE [LARGE SCALE GENOMIC DNA]</scope>
    <source>
        <strain evidence="2">NCTC 14382</strain>
    </source>
</reference>
<dbReference type="EMBL" id="CP043727">
    <property type="protein sequence ID" value="QHB33866.1"/>
    <property type="molecule type" value="Genomic_DNA"/>
</dbReference>
<gene>
    <name evidence="1" type="ORF">F0T03_18005</name>
</gene>